<dbReference type="SUPFAM" id="SSF54909">
    <property type="entry name" value="Dimeric alpha+beta barrel"/>
    <property type="match status" value="1"/>
</dbReference>
<proteinExistence type="predicted"/>
<dbReference type="InterPro" id="IPR011008">
    <property type="entry name" value="Dimeric_a/b-barrel"/>
</dbReference>
<dbReference type="Gene3D" id="3.30.70.100">
    <property type="match status" value="1"/>
</dbReference>
<accession>A0A8J3MZP4</accession>
<keyword evidence="3" id="KW-1185">Reference proteome</keyword>
<dbReference type="Pfam" id="PF03992">
    <property type="entry name" value="ABM"/>
    <property type="match status" value="1"/>
</dbReference>
<protein>
    <recommendedName>
        <fullName evidence="1">ABM domain-containing protein</fullName>
    </recommendedName>
</protein>
<evidence type="ECO:0000313" key="2">
    <source>
        <dbReference type="EMBL" id="GHO90668.1"/>
    </source>
</evidence>
<evidence type="ECO:0000259" key="1">
    <source>
        <dbReference type="PROSITE" id="PS51725"/>
    </source>
</evidence>
<dbReference type="RefSeq" id="WP_220201617.1">
    <property type="nucleotide sequence ID" value="NZ_BNJK01000001.1"/>
</dbReference>
<organism evidence="2 3">
    <name type="scientific">Reticulibacter mediterranei</name>
    <dbReference type="NCBI Taxonomy" id="2778369"/>
    <lineage>
        <taxon>Bacteria</taxon>
        <taxon>Bacillati</taxon>
        <taxon>Chloroflexota</taxon>
        <taxon>Ktedonobacteria</taxon>
        <taxon>Ktedonobacterales</taxon>
        <taxon>Reticulibacteraceae</taxon>
        <taxon>Reticulibacter</taxon>
    </lineage>
</organism>
<dbReference type="PROSITE" id="PS51725">
    <property type="entry name" value="ABM"/>
    <property type="match status" value="1"/>
</dbReference>
<dbReference type="Proteomes" id="UP000597444">
    <property type="component" value="Unassembled WGS sequence"/>
</dbReference>
<reference evidence="2" key="1">
    <citation type="submission" date="2020-10" db="EMBL/GenBank/DDBJ databases">
        <title>Taxonomic study of unclassified bacteria belonging to the class Ktedonobacteria.</title>
        <authorList>
            <person name="Yabe S."/>
            <person name="Wang C.M."/>
            <person name="Zheng Y."/>
            <person name="Sakai Y."/>
            <person name="Cavaletti L."/>
            <person name="Monciardini P."/>
            <person name="Donadio S."/>
        </authorList>
    </citation>
    <scope>NUCLEOTIDE SEQUENCE</scope>
    <source>
        <strain evidence="2">ID150040</strain>
    </source>
</reference>
<dbReference type="AlphaFoldDB" id="A0A8J3MZP4"/>
<dbReference type="InterPro" id="IPR007138">
    <property type="entry name" value="ABM_dom"/>
</dbReference>
<evidence type="ECO:0000313" key="3">
    <source>
        <dbReference type="Proteomes" id="UP000597444"/>
    </source>
</evidence>
<feature type="domain" description="ABM" evidence="1">
    <location>
        <begin position="10"/>
        <end position="107"/>
    </location>
</feature>
<gene>
    <name evidence="2" type="ORF">KSF_007160</name>
</gene>
<sequence>MYISKEGELITLINVFDTTPEQQQALINLWIRFTEEVRDEPGYVGTALHKSTDGTRVINYAHWRSQADFDAFLKRHGADFAQFGQYASNIDPHIYDVVYLDEPARNE</sequence>
<comment type="caution">
    <text evidence="2">The sequence shown here is derived from an EMBL/GenBank/DDBJ whole genome shotgun (WGS) entry which is preliminary data.</text>
</comment>
<dbReference type="EMBL" id="BNJK01000001">
    <property type="protein sequence ID" value="GHO90668.1"/>
    <property type="molecule type" value="Genomic_DNA"/>
</dbReference>
<name>A0A8J3MZP4_9CHLR</name>